<comment type="caution">
    <text evidence="8">The sequence shown here is derived from an EMBL/GenBank/DDBJ whole genome shotgun (WGS) entry which is preliminary data.</text>
</comment>
<dbReference type="PANTHER" id="PTHR30302:SF1">
    <property type="entry name" value="HYDROGENASE 2 MATURATION PROTEASE"/>
    <property type="match status" value="1"/>
</dbReference>
<accession>A0A497XRR1</accession>
<keyword evidence="5" id="KW-0064">Aspartyl protease</keyword>
<proteinExistence type="inferred from homology"/>
<evidence type="ECO:0000256" key="2">
    <source>
        <dbReference type="ARBA" id="ARBA00022596"/>
    </source>
</evidence>
<keyword evidence="4 7" id="KW-0479">Metal-binding</keyword>
<feature type="binding site" evidence="7">
    <location>
        <position position="15"/>
    </location>
    <ligand>
        <name>Ni(2+)</name>
        <dbReference type="ChEBI" id="CHEBI:49786"/>
    </ligand>
</feature>
<organism evidence="8 9">
    <name type="scientific">Hydrogenivirga caldilitoris</name>
    <dbReference type="NCBI Taxonomy" id="246264"/>
    <lineage>
        <taxon>Bacteria</taxon>
        <taxon>Pseudomonadati</taxon>
        <taxon>Aquificota</taxon>
        <taxon>Aquificia</taxon>
        <taxon>Aquificales</taxon>
        <taxon>Aquificaceae</taxon>
        <taxon>Hydrogenivirga</taxon>
    </lineage>
</organism>
<dbReference type="GO" id="GO:0016485">
    <property type="term" value="P:protein processing"/>
    <property type="evidence" value="ECO:0007669"/>
    <property type="project" value="InterPro"/>
</dbReference>
<dbReference type="InterPro" id="IPR004419">
    <property type="entry name" value="Pept_A31_hyd_express"/>
</dbReference>
<dbReference type="RefSeq" id="WP_121011027.1">
    <property type="nucleotide sequence ID" value="NZ_RCCJ01000001.1"/>
</dbReference>
<gene>
    <name evidence="8" type="ORF">BCF55_1062</name>
</gene>
<dbReference type="InterPro" id="IPR000671">
    <property type="entry name" value="Peptidase_A31"/>
</dbReference>
<evidence type="ECO:0000256" key="3">
    <source>
        <dbReference type="ARBA" id="ARBA00022670"/>
    </source>
</evidence>
<dbReference type="Proteomes" id="UP000267841">
    <property type="component" value="Unassembled WGS sequence"/>
</dbReference>
<dbReference type="FunFam" id="3.40.50.1450:FF:000002">
    <property type="entry name" value="Hydrogenase 1 maturation protease"/>
    <property type="match status" value="1"/>
</dbReference>
<sequence length="163" mass="18091">MITVLGIGNILLSDEGLGVRALERLGELYEFPEEVRLMDGGTLGIDLLYHLEGVSKLLVLDAVSGGKPPGTLYVIKGEEVKSYFRRKVSMHEIGFQEVLALMEVMGKPIPEIVVMGIEPKSFELSTELTPEVEEKIPELIERALEQLKEWGVEVKEKEVLGEA</sequence>
<dbReference type="CDD" id="cd06062">
    <property type="entry name" value="H2MP_MemB-H2up"/>
    <property type="match status" value="1"/>
</dbReference>
<dbReference type="GO" id="GO:0008047">
    <property type="term" value="F:enzyme activator activity"/>
    <property type="evidence" value="ECO:0007669"/>
    <property type="project" value="InterPro"/>
</dbReference>
<evidence type="ECO:0000313" key="9">
    <source>
        <dbReference type="Proteomes" id="UP000267841"/>
    </source>
</evidence>
<dbReference type="InterPro" id="IPR023430">
    <property type="entry name" value="Pept_HybD-like_dom_sf"/>
</dbReference>
<name>A0A497XRR1_9AQUI</name>
<dbReference type="NCBIfam" id="TIGR00072">
    <property type="entry name" value="hydrog_prot"/>
    <property type="match status" value="1"/>
</dbReference>
<reference evidence="8 9" key="1">
    <citation type="submission" date="2018-10" db="EMBL/GenBank/DDBJ databases">
        <title>Genomic Encyclopedia of Archaeal and Bacterial Type Strains, Phase II (KMG-II): from individual species to whole genera.</title>
        <authorList>
            <person name="Goeker M."/>
        </authorList>
    </citation>
    <scope>NUCLEOTIDE SEQUENCE [LARGE SCALE GENOMIC DNA]</scope>
    <source>
        <strain evidence="8 9">DSM 16510</strain>
    </source>
</reference>
<evidence type="ECO:0000256" key="6">
    <source>
        <dbReference type="ARBA" id="ARBA00022801"/>
    </source>
</evidence>
<keyword evidence="3 8" id="KW-0645">Protease</keyword>
<keyword evidence="6" id="KW-0378">Hydrolase</keyword>
<protein>
    <submittedName>
        <fullName evidence="8">Hydrogenase maturation protease</fullName>
    </submittedName>
</protein>
<evidence type="ECO:0000313" key="8">
    <source>
        <dbReference type="EMBL" id="RLJ70779.1"/>
    </source>
</evidence>
<dbReference type="EMBL" id="RCCJ01000001">
    <property type="protein sequence ID" value="RLJ70779.1"/>
    <property type="molecule type" value="Genomic_DNA"/>
</dbReference>
<evidence type="ECO:0000256" key="4">
    <source>
        <dbReference type="ARBA" id="ARBA00022723"/>
    </source>
</evidence>
<dbReference type="SUPFAM" id="SSF53163">
    <property type="entry name" value="HybD-like"/>
    <property type="match status" value="1"/>
</dbReference>
<feature type="binding site" evidence="7">
    <location>
        <position position="61"/>
    </location>
    <ligand>
        <name>Ni(2+)</name>
        <dbReference type="ChEBI" id="CHEBI:49786"/>
    </ligand>
</feature>
<evidence type="ECO:0000256" key="1">
    <source>
        <dbReference type="ARBA" id="ARBA00006814"/>
    </source>
</evidence>
<dbReference type="NCBIfam" id="TIGR00140">
    <property type="entry name" value="hupD"/>
    <property type="match status" value="1"/>
</dbReference>
<dbReference type="Gene3D" id="3.40.50.1450">
    <property type="entry name" value="HybD-like"/>
    <property type="match status" value="1"/>
</dbReference>
<evidence type="ECO:0000256" key="7">
    <source>
        <dbReference type="PIRSR" id="PIRSR604419-1"/>
    </source>
</evidence>
<dbReference type="AlphaFoldDB" id="A0A497XRR1"/>
<dbReference type="PANTHER" id="PTHR30302">
    <property type="entry name" value="HYDROGENASE 1 MATURATION PROTEASE"/>
    <property type="match status" value="1"/>
</dbReference>
<evidence type="ECO:0000256" key="5">
    <source>
        <dbReference type="ARBA" id="ARBA00022750"/>
    </source>
</evidence>
<dbReference type="PRINTS" id="PR00446">
    <property type="entry name" value="HYDRGNUPTAKE"/>
</dbReference>
<keyword evidence="9" id="KW-1185">Reference proteome</keyword>
<keyword evidence="2 7" id="KW-0533">Nickel</keyword>
<dbReference type="OrthoDB" id="9794619at2"/>
<feature type="binding site" evidence="7">
    <location>
        <position position="91"/>
    </location>
    <ligand>
        <name>Ni(2+)</name>
        <dbReference type="ChEBI" id="CHEBI:49786"/>
    </ligand>
</feature>
<dbReference type="GO" id="GO:0046872">
    <property type="term" value="F:metal ion binding"/>
    <property type="evidence" value="ECO:0007669"/>
    <property type="project" value="UniProtKB-KW"/>
</dbReference>
<dbReference type="GO" id="GO:0004190">
    <property type="term" value="F:aspartic-type endopeptidase activity"/>
    <property type="evidence" value="ECO:0007669"/>
    <property type="project" value="UniProtKB-KW"/>
</dbReference>
<dbReference type="Pfam" id="PF01750">
    <property type="entry name" value="HycI"/>
    <property type="match status" value="1"/>
</dbReference>
<comment type="similarity">
    <text evidence="1">Belongs to the peptidase A31 family.</text>
</comment>